<evidence type="ECO:0000256" key="1">
    <source>
        <dbReference type="ARBA" id="ARBA00000085"/>
    </source>
</evidence>
<keyword evidence="8" id="KW-0812">Transmembrane</keyword>
<feature type="transmembrane region" description="Helical" evidence="8">
    <location>
        <begin position="111"/>
        <end position="130"/>
    </location>
</feature>
<keyword evidence="8" id="KW-0472">Membrane</keyword>
<dbReference type="Proteomes" id="UP001144256">
    <property type="component" value="Unassembled WGS sequence"/>
</dbReference>
<evidence type="ECO:0000256" key="4">
    <source>
        <dbReference type="ARBA" id="ARBA00022553"/>
    </source>
</evidence>
<gene>
    <name evidence="11" type="ORF">SH1V18_30040</name>
</gene>
<keyword evidence="8" id="KW-1133">Transmembrane helix</keyword>
<evidence type="ECO:0000259" key="9">
    <source>
        <dbReference type="PROSITE" id="PS50109"/>
    </source>
</evidence>
<keyword evidence="12" id="KW-1185">Reference proteome</keyword>
<dbReference type="InterPro" id="IPR003661">
    <property type="entry name" value="HisK_dim/P_dom"/>
</dbReference>
<keyword evidence="4" id="KW-0597">Phosphoprotein</keyword>
<dbReference type="GO" id="GO:0016036">
    <property type="term" value="P:cellular response to phosphate starvation"/>
    <property type="evidence" value="ECO:0007669"/>
    <property type="project" value="TreeGrafter"/>
</dbReference>
<dbReference type="PRINTS" id="PR00344">
    <property type="entry name" value="BCTRLSENSOR"/>
</dbReference>
<dbReference type="SUPFAM" id="SSF55874">
    <property type="entry name" value="ATPase domain of HSP90 chaperone/DNA topoisomerase II/histidine kinase"/>
    <property type="match status" value="1"/>
</dbReference>
<dbReference type="SMART" id="SM00388">
    <property type="entry name" value="HisKA"/>
    <property type="match status" value="1"/>
</dbReference>
<evidence type="ECO:0000256" key="8">
    <source>
        <dbReference type="SAM" id="Phobius"/>
    </source>
</evidence>
<name>A0A9W5YCD5_9FIRM</name>
<dbReference type="RefSeq" id="WP_281816781.1">
    <property type="nucleotide sequence ID" value="NZ_BRLB01000010.1"/>
</dbReference>
<dbReference type="Gene3D" id="6.10.340.10">
    <property type="match status" value="1"/>
</dbReference>
<keyword evidence="5" id="KW-0808">Transferase</keyword>
<dbReference type="InterPro" id="IPR036890">
    <property type="entry name" value="HATPase_C_sf"/>
</dbReference>
<dbReference type="InterPro" id="IPR050351">
    <property type="entry name" value="BphY/WalK/GraS-like"/>
</dbReference>
<evidence type="ECO:0000256" key="3">
    <source>
        <dbReference type="ARBA" id="ARBA00012438"/>
    </source>
</evidence>
<accession>A0A9W5YCD5</accession>
<dbReference type="SUPFAM" id="SSF47384">
    <property type="entry name" value="Homodimeric domain of signal transducing histidine kinase"/>
    <property type="match status" value="1"/>
</dbReference>
<dbReference type="GO" id="GO:0000155">
    <property type="term" value="F:phosphorelay sensor kinase activity"/>
    <property type="evidence" value="ECO:0007669"/>
    <property type="project" value="InterPro"/>
</dbReference>
<dbReference type="InterPro" id="IPR003594">
    <property type="entry name" value="HATPase_dom"/>
</dbReference>
<comment type="caution">
    <text evidence="11">The sequence shown here is derived from an EMBL/GenBank/DDBJ whole genome shotgun (WGS) entry which is preliminary data.</text>
</comment>
<evidence type="ECO:0000313" key="12">
    <source>
        <dbReference type="Proteomes" id="UP001144256"/>
    </source>
</evidence>
<feature type="domain" description="Histidine kinase" evidence="9">
    <location>
        <begin position="201"/>
        <end position="417"/>
    </location>
</feature>
<evidence type="ECO:0000256" key="2">
    <source>
        <dbReference type="ARBA" id="ARBA00004370"/>
    </source>
</evidence>
<dbReference type="InterPro" id="IPR004358">
    <property type="entry name" value="Sig_transdc_His_kin-like_C"/>
</dbReference>
<sequence length="418" mass="48370">MIKYIKKEPYIYKRTKLSLIMMIAIIIMFYLVSSNMVKQLHKQKVIDDYNLIGGLIEVIPDEEQEIVSIFLEENSNQYVSTGKNILSKYGYTENMNMSYSKYFYDTVKKNMVMNIIILLFIFIILLIFFIKSIIYIMKKIELFSRGIDKVMDGDYSIHLSTDNEGIVDRIGHQFNLMSKRLSLSIEEIKKGREQIKSIVTDISHQFKTPLSSIKLFNSLMIEDEVDRENELKFLERTREEVNKLEWLVKSLVQISRLEAGMIQLNKQKSDIKKTILDAVNGIYLSASEKDININIENLISIDINHDRKWTKEAIFNLLENGVKYTREGGSINIAMEKLETSIKIVIKDTGIGIPKKEQFKVFNRFYRGESSEVQKKEGSGVGLYLTKRIIEDQGGTIAVRSTEGRGTTFTVLFFLTDL</sequence>
<comment type="catalytic activity">
    <reaction evidence="1">
        <text>ATP + protein L-histidine = ADP + protein N-phospho-L-histidine.</text>
        <dbReference type="EC" id="2.7.13.3"/>
    </reaction>
</comment>
<proteinExistence type="predicted"/>
<dbReference type="EC" id="2.7.13.3" evidence="3"/>
<keyword evidence="6 11" id="KW-0418">Kinase</keyword>
<evidence type="ECO:0000256" key="7">
    <source>
        <dbReference type="ARBA" id="ARBA00023012"/>
    </source>
</evidence>
<dbReference type="CDD" id="cd00082">
    <property type="entry name" value="HisKA"/>
    <property type="match status" value="1"/>
</dbReference>
<feature type="domain" description="HAMP" evidence="10">
    <location>
        <begin position="134"/>
        <end position="186"/>
    </location>
</feature>
<dbReference type="CDD" id="cd00075">
    <property type="entry name" value="HATPase"/>
    <property type="match status" value="1"/>
</dbReference>
<dbReference type="Pfam" id="PF00512">
    <property type="entry name" value="HisKA"/>
    <property type="match status" value="1"/>
</dbReference>
<comment type="subcellular location">
    <subcellularLocation>
        <location evidence="2">Membrane</location>
    </subcellularLocation>
</comment>
<dbReference type="GO" id="GO:0005886">
    <property type="term" value="C:plasma membrane"/>
    <property type="evidence" value="ECO:0007669"/>
    <property type="project" value="TreeGrafter"/>
</dbReference>
<dbReference type="Pfam" id="PF02518">
    <property type="entry name" value="HATPase_c"/>
    <property type="match status" value="1"/>
</dbReference>
<dbReference type="AlphaFoldDB" id="A0A9W5YCD5"/>
<evidence type="ECO:0000256" key="5">
    <source>
        <dbReference type="ARBA" id="ARBA00022679"/>
    </source>
</evidence>
<dbReference type="GO" id="GO:0004721">
    <property type="term" value="F:phosphoprotein phosphatase activity"/>
    <property type="evidence" value="ECO:0007669"/>
    <property type="project" value="TreeGrafter"/>
</dbReference>
<dbReference type="InterPro" id="IPR005467">
    <property type="entry name" value="His_kinase_dom"/>
</dbReference>
<feature type="transmembrane region" description="Helical" evidence="8">
    <location>
        <begin position="16"/>
        <end position="33"/>
    </location>
</feature>
<dbReference type="PROSITE" id="PS50885">
    <property type="entry name" value="HAMP"/>
    <property type="match status" value="1"/>
</dbReference>
<organism evidence="11 12">
    <name type="scientific">Vallitalea longa</name>
    <dbReference type="NCBI Taxonomy" id="2936439"/>
    <lineage>
        <taxon>Bacteria</taxon>
        <taxon>Bacillati</taxon>
        <taxon>Bacillota</taxon>
        <taxon>Clostridia</taxon>
        <taxon>Lachnospirales</taxon>
        <taxon>Vallitaleaceae</taxon>
        <taxon>Vallitalea</taxon>
    </lineage>
</organism>
<dbReference type="InterPro" id="IPR003660">
    <property type="entry name" value="HAMP_dom"/>
</dbReference>
<dbReference type="InterPro" id="IPR036097">
    <property type="entry name" value="HisK_dim/P_sf"/>
</dbReference>
<dbReference type="PANTHER" id="PTHR45453">
    <property type="entry name" value="PHOSPHATE REGULON SENSOR PROTEIN PHOR"/>
    <property type="match status" value="1"/>
</dbReference>
<evidence type="ECO:0000256" key="6">
    <source>
        <dbReference type="ARBA" id="ARBA00022777"/>
    </source>
</evidence>
<keyword evidence="7" id="KW-0902">Two-component regulatory system</keyword>
<dbReference type="Gene3D" id="3.30.565.10">
    <property type="entry name" value="Histidine kinase-like ATPase, C-terminal domain"/>
    <property type="match status" value="1"/>
</dbReference>
<dbReference type="Gene3D" id="1.10.287.130">
    <property type="match status" value="1"/>
</dbReference>
<dbReference type="PANTHER" id="PTHR45453:SF1">
    <property type="entry name" value="PHOSPHATE REGULON SENSOR PROTEIN PHOR"/>
    <property type="match status" value="1"/>
</dbReference>
<evidence type="ECO:0000259" key="10">
    <source>
        <dbReference type="PROSITE" id="PS50885"/>
    </source>
</evidence>
<dbReference type="PROSITE" id="PS50109">
    <property type="entry name" value="HIS_KIN"/>
    <property type="match status" value="1"/>
</dbReference>
<protein>
    <recommendedName>
        <fullName evidence="3">histidine kinase</fullName>
        <ecNumber evidence="3">2.7.13.3</ecNumber>
    </recommendedName>
</protein>
<evidence type="ECO:0000313" key="11">
    <source>
        <dbReference type="EMBL" id="GKX30524.1"/>
    </source>
</evidence>
<dbReference type="SMART" id="SM00387">
    <property type="entry name" value="HATPase_c"/>
    <property type="match status" value="1"/>
</dbReference>
<reference evidence="11" key="1">
    <citation type="submission" date="2022-06" db="EMBL/GenBank/DDBJ databases">
        <title>Vallitalea longa sp. nov., an anaerobic bacterium isolated from marine sediment.</title>
        <authorList>
            <person name="Hirano S."/>
            <person name="Terahara T."/>
            <person name="Mori K."/>
            <person name="Hamada M."/>
            <person name="Matsumoto R."/>
            <person name="Kobayashi T."/>
        </authorList>
    </citation>
    <scope>NUCLEOTIDE SEQUENCE</scope>
    <source>
        <strain evidence="11">SH18-1</strain>
    </source>
</reference>
<dbReference type="EMBL" id="BRLB01000010">
    <property type="protein sequence ID" value="GKX30524.1"/>
    <property type="molecule type" value="Genomic_DNA"/>
</dbReference>
<dbReference type="FunFam" id="3.30.565.10:FF:000006">
    <property type="entry name" value="Sensor histidine kinase WalK"/>
    <property type="match status" value="1"/>
</dbReference>